<evidence type="ECO:0000256" key="5">
    <source>
        <dbReference type="ARBA" id="ARBA00022598"/>
    </source>
</evidence>
<dbReference type="InterPro" id="IPR002303">
    <property type="entry name" value="Valyl-tRNA_ligase"/>
</dbReference>
<evidence type="ECO:0000256" key="11">
    <source>
        <dbReference type="ARBA" id="ARBA00047552"/>
    </source>
</evidence>
<dbReference type="GO" id="GO:0005829">
    <property type="term" value="C:cytosol"/>
    <property type="evidence" value="ECO:0007669"/>
    <property type="project" value="TreeGrafter"/>
</dbReference>
<accession>A0A830DJM7</accession>
<dbReference type="EC" id="6.1.1.9" evidence="3"/>
<keyword evidence="4" id="KW-0963">Cytoplasm</keyword>
<dbReference type="Gene3D" id="3.40.50.620">
    <property type="entry name" value="HUPs"/>
    <property type="match status" value="2"/>
</dbReference>
<reference evidence="14" key="1">
    <citation type="submission" date="2020-07" db="EMBL/GenBank/DDBJ databases">
        <title>Ethylene signaling mediates host invasion by parasitic plants.</title>
        <authorList>
            <person name="Yoshida S."/>
        </authorList>
    </citation>
    <scope>NUCLEOTIDE SEQUENCE</scope>
    <source>
        <strain evidence="14">Okayama</strain>
    </source>
</reference>
<evidence type="ECO:0000256" key="2">
    <source>
        <dbReference type="ARBA" id="ARBA00005594"/>
    </source>
</evidence>
<dbReference type="PANTHER" id="PTHR11946:SF109">
    <property type="entry name" value="VALINE--TRNA LIGASE"/>
    <property type="match status" value="1"/>
</dbReference>
<keyword evidence="9 12" id="KW-0030">Aminoacyl-tRNA synthetase</keyword>
<dbReference type="PRINTS" id="PR00986">
    <property type="entry name" value="TRNASYNTHVAL"/>
</dbReference>
<comment type="similarity">
    <text evidence="2 12">Belongs to the class-I aminoacyl-tRNA synthetase family.</text>
</comment>
<keyword evidence="8 12" id="KW-0648">Protein biosynthesis</keyword>
<evidence type="ECO:0000256" key="12">
    <source>
        <dbReference type="RuleBase" id="RU363035"/>
    </source>
</evidence>
<dbReference type="NCBIfam" id="TIGR00422">
    <property type="entry name" value="valS"/>
    <property type="match status" value="1"/>
</dbReference>
<dbReference type="GO" id="GO:0006438">
    <property type="term" value="P:valyl-tRNA aminoacylation"/>
    <property type="evidence" value="ECO:0007669"/>
    <property type="project" value="InterPro"/>
</dbReference>
<dbReference type="EMBL" id="BMAC01001835">
    <property type="protein sequence ID" value="GFQ07794.1"/>
    <property type="molecule type" value="Genomic_DNA"/>
</dbReference>
<evidence type="ECO:0000259" key="13">
    <source>
        <dbReference type="Pfam" id="PF00133"/>
    </source>
</evidence>
<evidence type="ECO:0000313" key="14">
    <source>
        <dbReference type="EMBL" id="GFQ07794.1"/>
    </source>
</evidence>
<dbReference type="FunFam" id="3.40.50.620:FF:000078">
    <property type="entry name" value="Valine--tRNA ligase, mitochondrial"/>
    <property type="match status" value="1"/>
</dbReference>
<comment type="caution">
    <text evidence="14">The sequence shown here is derived from an EMBL/GenBank/DDBJ whole genome shotgun (WGS) entry which is preliminary data.</text>
</comment>
<comment type="subcellular location">
    <subcellularLocation>
        <location evidence="1">Cytoplasm</location>
    </subcellularLocation>
</comment>
<evidence type="ECO:0000256" key="3">
    <source>
        <dbReference type="ARBA" id="ARBA00013169"/>
    </source>
</evidence>
<dbReference type="SUPFAM" id="SSF52374">
    <property type="entry name" value="Nucleotidylyl transferase"/>
    <property type="match status" value="1"/>
</dbReference>
<evidence type="ECO:0000256" key="8">
    <source>
        <dbReference type="ARBA" id="ARBA00022917"/>
    </source>
</evidence>
<feature type="domain" description="Aminoacyl-tRNA synthetase class Ia" evidence="13">
    <location>
        <begin position="30"/>
        <end position="647"/>
    </location>
</feature>
<name>A0A830DJM7_9LAMI</name>
<dbReference type="SUPFAM" id="SSF50677">
    <property type="entry name" value="ValRS/IleRS/LeuRS editing domain"/>
    <property type="match status" value="1"/>
</dbReference>
<sequence length="693" mass="79289">MDPETPMGDKKKLSRQMAKNYNPSAVENSWYEWWDKSNFFEADTESSKPTFVSIFPPPKVTGPLHIGHALTAAAQDTMVRWRRMSGYNTLWVQGIDHAGIATQVVVEKKLMREMKLTRHDVDRERFMSEAWQWKSACGDTISKQLQRLGASLDWSRECFTMDEKRSMAVTEAFVGLYNEGLVYKNSRMVNWDCALGTAISDSEVDYLEIKGRTLLRVPEYEDPIEFGVLTSFAYPIEGGLGEIVVSTTRLETMVGDTAIAIHPSDPRCSQLCGRFAVHPFFGRQLEIISDPYFADMNLGTGAFKIAPAHDPNDYEFGKRLRTNFINIFTDDGKINRNGGRCFAGMPRFKARLAVMEALKEKGLYRGDKSTEMRLGICSRTKDVIEPLVKPQWFVNCKSMAQQAHDAVVDDKNPKMEIIPKEYVAEWQRLLEKESEWCVSRQLWWGHQIPAWYARMKDDELREVGAYEEQWVVARNKEEAQMKASELFPRGNFQLIQDPDVFDTWFSSGVYPLSVFGWPDDTRDLRAFYPASVLETGHDVLFSWVARMVMLGMKLRGDVPFRKLYLHPMICDSNGRKMSKTVGNVIDPIEVINGVTLKNLHKRLEEGNSDPYEAETAKEGQKKDFPKGIPECGADALRFALVSSYTAQSGKINLDIRRVVEYRQWCNKLWDAVRFAMTKLGADNNNNYTPLQLR</sequence>
<gene>
    <name evidence="14" type="ORF">PHJA_002923400</name>
</gene>
<keyword evidence="5 12" id="KW-0436">Ligase</keyword>
<dbReference type="FunFam" id="3.40.50.620:FF:000020">
    <property type="entry name" value="Valine--tRNA ligase, mitochondrial"/>
    <property type="match status" value="1"/>
</dbReference>
<dbReference type="Proteomes" id="UP000653305">
    <property type="component" value="Unassembled WGS sequence"/>
</dbReference>
<dbReference type="Gene3D" id="3.90.740.10">
    <property type="entry name" value="Valyl/Leucyl/Isoleucyl-tRNA synthetase, editing domain"/>
    <property type="match status" value="1"/>
</dbReference>
<evidence type="ECO:0000256" key="1">
    <source>
        <dbReference type="ARBA" id="ARBA00004496"/>
    </source>
</evidence>
<dbReference type="GO" id="GO:0004832">
    <property type="term" value="F:valine-tRNA ligase activity"/>
    <property type="evidence" value="ECO:0007669"/>
    <property type="project" value="UniProtKB-EC"/>
</dbReference>
<evidence type="ECO:0000256" key="10">
    <source>
        <dbReference type="ARBA" id="ARBA00029936"/>
    </source>
</evidence>
<dbReference type="GO" id="GO:0048608">
    <property type="term" value="P:reproductive structure development"/>
    <property type="evidence" value="ECO:0007669"/>
    <property type="project" value="UniProtKB-ARBA"/>
</dbReference>
<protein>
    <recommendedName>
        <fullName evidence="3">valine--tRNA ligase</fullName>
        <ecNumber evidence="3">6.1.1.9</ecNumber>
    </recommendedName>
    <alternativeName>
        <fullName evidence="10">Valyl-tRNA synthetase</fullName>
    </alternativeName>
</protein>
<dbReference type="InterPro" id="IPR014729">
    <property type="entry name" value="Rossmann-like_a/b/a_fold"/>
</dbReference>
<organism evidence="14 15">
    <name type="scientific">Phtheirospermum japonicum</name>
    <dbReference type="NCBI Taxonomy" id="374723"/>
    <lineage>
        <taxon>Eukaryota</taxon>
        <taxon>Viridiplantae</taxon>
        <taxon>Streptophyta</taxon>
        <taxon>Embryophyta</taxon>
        <taxon>Tracheophyta</taxon>
        <taxon>Spermatophyta</taxon>
        <taxon>Magnoliopsida</taxon>
        <taxon>eudicotyledons</taxon>
        <taxon>Gunneridae</taxon>
        <taxon>Pentapetalae</taxon>
        <taxon>asterids</taxon>
        <taxon>lamiids</taxon>
        <taxon>Lamiales</taxon>
        <taxon>Orobanchaceae</taxon>
        <taxon>Orobanchaceae incertae sedis</taxon>
        <taxon>Phtheirospermum</taxon>
    </lineage>
</organism>
<dbReference type="OrthoDB" id="629407at2759"/>
<evidence type="ECO:0000256" key="7">
    <source>
        <dbReference type="ARBA" id="ARBA00022840"/>
    </source>
</evidence>
<dbReference type="NCBIfam" id="NF004349">
    <property type="entry name" value="PRK05729.1"/>
    <property type="match status" value="1"/>
</dbReference>
<dbReference type="GO" id="GO:0005524">
    <property type="term" value="F:ATP binding"/>
    <property type="evidence" value="ECO:0007669"/>
    <property type="project" value="UniProtKB-KW"/>
</dbReference>
<dbReference type="AlphaFoldDB" id="A0A830DJM7"/>
<comment type="catalytic activity">
    <reaction evidence="11">
        <text>tRNA(Val) + L-valine + ATP = L-valyl-tRNA(Val) + AMP + diphosphate</text>
        <dbReference type="Rhea" id="RHEA:10704"/>
        <dbReference type="Rhea" id="RHEA-COMP:9672"/>
        <dbReference type="Rhea" id="RHEA-COMP:9708"/>
        <dbReference type="ChEBI" id="CHEBI:30616"/>
        <dbReference type="ChEBI" id="CHEBI:33019"/>
        <dbReference type="ChEBI" id="CHEBI:57762"/>
        <dbReference type="ChEBI" id="CHEBI:78442"/>
        <dbReference type="ChEBI" id="CHEBI:78537"/>
        <dbReference type="ChEBI" id="CHEBI:456215"/>
        <dbReference type="EC" id="6.1.1.9"/>
    </reaction>
</comment>
<dbReference type="PROSITE" id="PS00178">
    <property type="entry name" value="AA_TRNA_LIGASE_I"/>
    <property type="match status" value="1"/>
</dbReference>
<evidence type="ECO:0000256" key="4">
    <source>
        <dbReference type="ARBA" id="ARBA00022490"/>
    </source>
</evidence>
<evidence type="ECO:0000313" key="15">
    <source>
        <dbReference type="Proteomes" id="UP000653305"/>
    </source>
</evidence>
<evidence type="ECO:0000256" key="6">
    <source>
        <dbReference type="ARBA" id="ARBA00022741"/>
    </source>
</evidence>
<dbReference type="GO" id="GO:0009791">
    <property type="term" value="P:post-embryonic development"/>
    <property type="evidence" value="ECO:0007669"/>
    <property type="project" value="UniProtKB-ARBA"/>
</dbReference>
<proteinExistence type="inferred from homology"/>
<dbReference type="PANTHER" id="PTHR11946">
    <property type="entry name" value="VALYL-TRNA SYNTHETASES"/>
    <property type="match status" value="1"/>
</dbReference>
<dbReference type="Pfam" id="PF00133">
    <property type="entry name" value="tRNA-synt_1"/>
    <property type="match status" value="1"/>
</dbReference>
<keyword evidence="6 12" id="KW-0547">Nucleotide-binding</keyword>
<dbReference type="InterPro" id="IPR009008">
    <property type="entry name" value="Val/Leu/Ile-tRNA-synth_edit"/>
</dbReference>
<dbReference type="InterPro" id="IPR001412">
    <property type="entry name" value="aa-tRNA-synth_I_CS"/>
</dbReference>
<dbReference type="InterPro" id="IPR002300">
    <property type="entry name" value="aa-tRNA-synth_Ia"/>
</dbReference>
<evidence type="ECO:0000256" key="9">
    <source>
        <dbReference type="ARBA" id="ARBA00023146"/>
    </source>
</evidence>
<dbReference type="GO" id="GO:0002161">
    <property type="term" value="F:aminoacyl-tRNA deacylase activity"/>
    <property type="evidence" value="ECO:0007669"/>
    <property type="project" value="InterPro"/>
</dbReference>
<keyword evidence="15" id="KW-1185">Reference proteome</keyword>
<dbReference type="CDD" id="cd00817">
    <property type="entry name" value="ValRS_core"/>
    <property type="match status" value="1"/>
</dbReference>
<keyword evidence="7 12" id="KW-0067">ATP-binding</keyword>
<dbReference type="Gene3D" id="1.10.730.10">
    <property type="entry name" value="Isoleucyl-tRNA Synthetase, Domain 1"/>
    <property type="match status" value="1"/>
</dbReference>